<dbReference type="AlphaFoldDB" id="A0A370TGL0"/>
<dbReference type="InterPro" id="IPR003959">
    <property type="entry name" value="ATPase_AAA_core"/>
</dbReference>
<dbReference type="Proteomes" id="UP000254866">
    <property type="component" value="Unassembled WGS sequence"/>
</dbReference>
<dbReference type="OrthoDB" id="10042665at2759"/>
<dbReference type="Pfam" id="PF00004">
    <property type="entry name" value="AAA"/>
    <property type="match status" value="1"/>
</dbReference>
<dbReference type="GeneID" id="43600305"/>
<dbReference type="PANTHER" id="PTHR46411:SF3">
    <property type="entry name" value="AAA+ ATPASE DOMAIN-CONTAINING PROTEIN"/>
    <property type="match status" value="1"/>
</dbReference>
<gene>
    <name evidence="2" type="ORF">BP5553_07456</name>
</gene>
<name>A0A370TGL0_9HELO</name>
<sequence length="351" mass="39929">MRCFSRQIPELSIPYFEGSRRIKGLPLYPFEIYGNEEARELVRNELIARGQRWCQLLSDKSSYWMHEGLYIQYVQVDGYFAGRYESSRIGHRSGRLIIDSGKELPVWLTFSTETVESKNQVSDQQALFCPNEVICFDPQNLKYEVVALSDLYPIQWNKLAFGQLVLDDKKKTIIRSLLQKHSEEFPAGLVIVLHGPPGVGKTLTAESVAEFTEKPLIVLRVSSLLTDGGDFSGSISEFLGYADRLGAIILLDEADAILESRSYEDIKRNGMVSGTFYSEVFLNRRQIRNAMKLAQSLAIQESREMNGERPRDPIMMAPLNAAHVRQAVQVTQGLPHYFSRPKKDEEKLLGR</sequence>
<dbReference type="SMART" id="SM00382">
    <property type="entry name" value="AAA"/>
    <property type="match status" value="1"/>
</dbReference>
<feature type="domain" description="AAA+ ATPase" evidence="1">
    <location>
        <begin position="187"/>
        <end position="334"/>
    </location>
</feature>
<dbReference type="RefSeq" id="XP_031867310.1">
    <property type="nucleotide sequence ID" value="XM_032016079.1"/>
</dbReference>
<dbReference type="Gene3D" id="3.40.50.300">
    <property type="entry name" value="P-loop containing nucleotide triphosphate hydrolases"/>
    <property type="match status" value="1"/>
</dbReference>
<comment type="caution">
    <text evidence="2">The sequence shown here is derived from an EMBL/GenBank/DDBJ whole genome shotgun (WGS) entry which is preliminary data.</text>
</comment>
<dbReference type="InterPro" id="IPR003593">
    <property type="entry name" value="AAA+_ATPase"/>
</dbReference>
<evidence type="ECO:0000313" key="2">
    <source>
        <dbReference type="EMBL" id="RDL34328.1"/>
    </source>
</evidence>
<dbReference type="EMBL" id="NPIC01000007">
    <property type="protein sequence ID" value="RDL34328.1"/>
    <property type="molecule type" value="Genomic_DNA"/>
</dbReference>
<evidence type="ECO:0000259" key="1">
    <source>
        <dbReference type="SMART" id="SM00382"/>
    </source>
</evidence>
<dbReference type="STRING" id="2656787.A0A370TGL0"/>
<dbReference type="PANTHER" id="PTHR46411">
    <property type="entry name" value="FAMILY ATPASE, PUTATIVE-RELATED"/>
    <property type="match status" value="1"/>
</dbReference>
<dbReference type="InterPro" id="IPR027417">
    <property type="entry name" value="P-loop_NTPase"/>
</dbReference>
<accession>A0A370TGL0</accession>
<protein>
    <recommendedName>
        <fullName evidence="1">AAA+ ATPase domain-containing protein</fullName>
    </recommendedName>
</protein>
<reference evidence="2 3" key="1">
    <citation type="journal article" date="2018" name="IMA Fungus">
        <title>IMA Genome-F 9: Draft genome sequence of Annulohypoxylon stygium, Aspergillus mulundensis, Berkeleyomyces basicola (syn. Thielaviopsis basicola), Ceratocystis smalleyi, two Cercospora beticola strains, Coleophoma cylindrospora, Fusarium fracticaudum, Phialophora cf. hyalina, and Morchella septimelata.</title>
        <authorList>
            <person name="Wingfield B.D."/>
            <person name="Bills G.F."/>
            <person name="Dong Y."/>
            <person name="Huang W."/>
            <person name="Nel W.J."/>
            <person name="Swalarsk-Parry B.S."/>
            <person name="Vaghefi N."/>
            <person name="Wilken P.M."/>
            <person name="An Z."/>
            <person name="de Beer Z.W."/>
            <person name="De Vos L."/>
            <person name="Chen L."/>
            <person name="Duong T.A."/>
            <person name="Gao Y."/>
            <person name="Hammerbacher A."/>
            <person name="Kikkert J.R."/>
            <person name="Li Y."/>
            <person name="Li H."/>
            <person name="Li K."/>
            <person name="Li Q."/>
            <person name="Liu X."/>
            <person name="Ma X."/>
            <person name="Naidoo K."/>
            <person name="Pethybridge S.J."/>
            <person name="Sun J."/>
            <person name="Steenkamp E.T."/>
            <person name="van der Nest M.A."/>
            <person name="van Wyk S."/>
            <person name="Wingfield M.J."/>
            <person name="Xiong C."/>
            <person name="Yue Q."/>
            <person name="Zhang X."/>
        </authorList>
    </citation>
    <scope>NUCLEOTIDE SEQUENCE [LARGE SCALE GENOMIC DNA]</scope>
    <source>
        <strain evidence="2 3">BP 5553</strain>
    </source>
</reference>
<dbReference type="GO" id="GO:0016887">
    <property type="term" value="F:ATP hydrolysis activity"/>
    <property type="evidence" value="ECO:0007669"/>
    <property type="project" value="InterPro"/>
</dbReference>
<evidence type="ECO:0000313" key="3">
    <source>
        <dbReference type="Proteomes" id="UP000254866"/>
    </source>
</evidence>
<keyword evidence="3" id="KW-1185">Reference proteome</keyword>
<dbReference type="GO" id="GO:0005524">
    <property type="term" value="F:ATP binding"/>
    <property type="evidence" value="ECO:0007669"/>
    <property type="project" value="InterPro"/>
</dbReference>
<dbReference type="SUPFAM" id="SSF52540">
    <property type="entry name" value="P-loop containing nucleoside triphosphate hydrolases"/>
    <property type="match status" value="1"/>
</dbReference>
<proteinExistence type="predicted"/>
<organism evidence="2 3">
    <name type="scientific">Venustampulla echinocandica</name>
    <dbReference type="NCBI Taxonomy" id="2656787"/>
    <lineage>
        <taxon>Eukaryota</taxon>
        <taxon>Fungi</taxon>
        <taxon>Dikarya</taxon>
        <taxon>Ascomycota</taxon>
        <taxon>Pezizomycotina</taxon>
        <taxon>Leotiomycetes</taxon>
        <taxon>Helotiales</taxon>
        <taxon>Pleuroascaceae</taxon>
        <taxon>Venustampulla</taxon>
    </lineage>
</organism>